<evidence type="ECO:0000313" key="2">
    <source>
        <dbReference type="EMBL" id="AEW05070.1"/>
    </source>
</evidence>
<dbReference type="AlphaFoldDB" id="G8TYA6"/>
<dbReference type="InterPro" id="IPR001763">
    <property type="entry name" value="Rhodanese-like_dom"/>
</dbReference>
<dbReference type="InterPro" id="IPR036873">
    <property type="entry name" value="Rhodanese-like_dom_sf"/>
</dbReference>
<dbReference type="SUPFAM" id="SSF52821">
    <property type="entry name" value="Rhodanese/Cell cycle control phosphatase"/>
    <property type="match status" value="1"/>
</dbReference>
<organism evidence="2 3">
    <name type="scientific">Sulfobacillus acidophilus (strain ATCC 700253 / DSM 10332 / NAL)</name>
    <dbReference type="NCBI Taxonomy" id="679936"/>
    <lineage>
        <taxon>Bacteria</taxon>
        <taxon>Bacillati</taxon>
        <taxon>Bacillota</taxon>
        <taxon>Clostridia</taxon>
        <taxon>Eubacteriales</taxon>
        <taxon>Clostridiales Family XVII. Incertae Sedis</taxon>
        <taxon>Sulfobacillus</taxon>
    </lineage>
</organism>
<dbReference type="EMBL" id="CP003179">
    <property type="protein sequence ID" value="AEW05070.1"/>
    <property type="molecule type" value="Genomic_DNA"/>
</dbReference>
<dbReference type="HOGENOM" id="CLU_089574_13_3_9"/>
<evidence type="ECO:0000313" key="3">
    <source>
        <dbReference type="Proteomes" id="UP000005439"/>
    </source>
</evidence>
<dbReference type="KEGG" id="sap:Sulac_1573"/>
<dbReference type="PANTHER" id="PTHR43031:SF1">
    <property type="entry name" value="PYRIDINE NUCLEOTIDE-DISULPHIDE OXIDOREDUCTASE"/>
    <property type="match status" value="1"/>
</dbReference>
<keyword evidence="3" id="KW-1185">Reference proteome</keyword>
<dbReference type="Gene3D" id="3.40.250.10">
    <property type="entry name" value="Rhodanese-like domain"/>
    <property type="match status" value="1"/>
</dbReference>
<evidence type="ECO:0000259" key="1">
    <source>
        <dbReference type="PROSITE" id="PS50206"/>
    </source>
</evidence>
<accession>G8TYA6</accession>
<dbReference type="SMART" id="SM00450">
    <property type="entry name" value="RHOD"/>
    <property type="match status" value="1"/>
</dbReference>
<gene>
    <name evidence="2" type="ordered locus">Sulac_1573</name>
</gene>
<reference evidence="3" key="1">
    <citation type="submission" date="2011-12" db="EMBL/GenBank/DDBJ databases">
        <title>The complete genome of chromosome of Sulfobacillus acidophilus DSM 10332.</title>
        <authorList>
            <person name="Lucas S."/>
            <person name="Han J."/>
            <person name="Lapidus A."/>
            <person name="Bruce D."/>
            <person name="Goodwin L."/>
            <person name="Pitluck S."/>
            <person name="Peters L."/>
            <person name="Kyrpides N."/>
            <person name="Mavromatis K."/>
            <person name="Ivanova N."/>
            <person name="Mikhailova N."/>
            <person name="Chertkov O."/>
            <person name="Saunders E."/>
            <person name="Detter J.C."/>
            <person name="Tapia R."/>
            <person name="Han C."/>
            <person name="Land M."/>
            <person name="Hauser L."/>
            <person name="Markowitz V."/>
            <person name="Cheng J.-F."/>
            <person name="Hugenholtz P."/>
            <person name="Woyke T."/>
            <person name="Wu D."/>
            <person name="Pukall R."/>
            <person name="Gehrich-Schroeter G."/>
            <person name="Schneider S."/>
            <person name="Klenk H.-P."/>
            <person name="Eisen J.A."/>
        </authorList>
    </citation>
    <scope>NUCLEOTIDE SEQUENCE [LARGE SCALE GENOMIC DNA]</scope>
    <source>
        <strain evidence="3">ATCC 700253 / DSM 10332 / NAL</strain>
    </source>
</reference>
<protein>
    <submittedName>
        <fullName evidence="2">Rhodanese-like protein</fullName>
    </submittedName>
</protein>
<dbReference type="PATRIC" id="fig|679936.5.peg.1639"/>
<proteinExistence type="predicted"/>
<dbReference type="Pfam" id="PF00581">
    <property type="entry name" value="Rhodanese"/>
    <property type="match status" value="1"/>
</dbReference>
<name>G8TYA6_SULAD</name>
<dbReference type="PANTHER" id="PTHR43031">
    <property type="entry name" value="FAD-DEPENDENT OXIDOREDUCTASE"/>
    <property type="match status" value="1"/>
</dbReference>
<dbReference type="InterPro" id="IPR050229">
    <property type="entry name" value="GlpE_sulfurtransferase"/>
</dbReference>
<dbReference type="CDD" id="cd00158">
    <property type="entry name" value="RHOD"/>
    <property type="match status" value="1"/>
</dbReference>
<dbReference type="PROSITE" id="PS50206">
    <property type="entry name" value="RHODANESE_3"/>
    <property type="match status" value="1"/>
</dbReference>
<sequence>MLNWLFGPRVQHIHADELKTLMKSENPPVIVDVRTHPEFRESHIPKAVHIPLPEVRTRMDELPKEKVIVTVCRTGHRSLVAAQALHSAGYQVKNLQGGMELWTGDVVPRSRR</sequence>
<feature type="domain" description="Rhodanese" evidence="1">
    <location>
        <begin position="24"/>
        <end position="111"/>
    </location>
</feature>
<dbReference type="STRING" id="679936.Sulac_1573"/>
<reference evidence="2 3" key="2">
    <citation type="journal article" date="2012" name="Stand. Genomic Sci.">
        <title>Complete genome sequence of the moderately thermophilic mineral-sulfide-oxidizing firmicute Sulfobacillus acidophilus type strain (NAL(T)).</title>
        <authorList>
            <person name="Anderson I."/>
            <person name="Chertkov O."/>
            <person name="Chen A."/>
            <person name="Saunders E."/>
            <person name="Lapidus A."/>
            <person name="Nolan M."/>
            <person name="Lucas S."/>
            <person name="Hammon N."/>
            <person name="Deshpande S."/>
            <person name="Cheng J.F."/>
            <person name="Han C."/>
            <person name="Tapia R."/>
            <person name="Goodwin L.A."/>
            <person name="Pitluck S."/>
            <person name="Liolios K."/>
            <person name="Pagani I."/>
            <person name="Ivanova N."/>
            <person name="Mikhailova N."/>
            <person name="Pati A."/>
            <person name="Palaniappan K."/>
            <person name="Land M."/>
            <person name="Pan C."/>
            <person name="Rohde M."/>
            <person name="Pukall R."/>
            <person name="Goker M."/>
            <person name="Detter J.C."/>
            <person name="Woyke T."/>
            <person name="Bristow J."/>
            <person name="Eisen J.A."/>
            <person name="Markowitz V."/>
            <person name="Hugenholtz P."/>
            <person name="Kyrpides N.C."/>
            <person name="Klenk H.P."/>
            <person name="Mavromatis K."/>
        </authorList>
    </citation>
    <scope>NUCLEOTIDE SEQUENCE [LARGE SCALE GENOMIC DNA]</scope>
    <source>
        <strain evidence="3">ATCC 700253 / DSM 10332 / NAL</strain>
    </source>
</reference>
<dbReference type="Proteomes" id="UP000005439">
    <property type="component" value="Chromosome"/>
</dbReference>